<evidence type="ECO:0000313" key="2">
    <source>
        <dbReference type="Proteomes" id="UP001642484"/>
    </source>
</evidence>
<accession>A0ABP0KT75</accession>
<dbReference type="EMBL" id="CAXAMN010009890">
    <property type="protein sequence ID" value="CAK9030087.1"/>
    <property type="molecule type" value="Genomic_DNA"/>
</dbReference>
<organism evidence="1 2">
    <name type="scientific">Durusdinium trenchii</name>
    <dbReference type="NCBI Taxonomy" id="1381693"/>
    <lineage>
        <taxon>Eukaryota</taxon>
        <taxon>Sar</taxon>
        <taxon>Alveolata</taxon>
        <taxon>Dinophyceae</taxon>
        <taxon>Suessiales</taxon>
        <taxon>Symbiodiniaceae</taxon>
        <taxon>Durusdinium</taxon>
    </lineage>
</organism>
<name>A0ABP0KT75_9DINO</name>
<protein>
    <submittedName>
        <fullName evidence="1">Uncharacterized protein</fullName>
    </submittedName>
</protein>
<reference evidence="1 2" key="1">
    <citation type="submission" date="2024-02" db="EMBL/GenBank/DDBJ databases">
        <authorList>
            <person name="Chen Y."/>
            <person name="Shah S."/>
            <person name="Dougan E. K."/>
            <person name="Thang M."/>
            <person name="Chan C."/>
        </authorList>
    </citation>
    <scope>NUCLEOTIDE SEQUENCE [LARGE SCALE GENOMIC DNA]</scope>
</reference>
<dbReference type="Proteomes" id="UP001642484">
    <property type="component" value="Unassembled WGS sequence"/>
</dbReference>
<proteinExistence type="predicted"/>
<comment type="caution">
    <text evidence="1">The sequence shown here is derived from an EMBL/GenBank/DDBJ whole genome shotgun (WGS) entry which is preliminary data.</text>
</comment>
<gene>
    <name evidence="1" type="ORF">CCMP2556_LOCUS17741</name>
</gene>
<evidence type="ECO:0000313" key="1">
    <source>
        <dbReference type="EMBL" id="CAK9030087.1"/>
    </source>
</evidence>
<keyword evidence="2" id="KW-1185">Reference proteome</keyword>
<sequence length="312" mass="35059">MKYRVAALDLAYDASYRKRSTKRGKKPAKGQLFDLLSPSGFAMAIMSCLACVQDNHVIVIAVVCSSFVSISRGSTGRSYLNPLGFPDCDATKIGNLLASRLALLLYLIASRGGVWVVEQPSSSLLFRHPRLREACRRMKVFRQSWWMRLYGGFTCKRTKAWSNSRWVFNLGMGKMSRAIRDSVTDRLAVSTTCAKTGRRGYHGSKKLKNSQVYPAAFGMKLAMIYPALVEDLVRSCPLEPSTDEEVVDDMMAEANWHLHFADLWNDAHMGDLCLYLLKKIPTSKTPDHVQTLVTAMPWEDFWSEPMPGQPST</sequence>